<dbReference type="Proteomes" id="UP000013834">
    <property type="component" value="Unassembled WGS sequence"/>
</dbReference>
<accession>A0A829F8F1</accession>
<comment type="caution">
    <text evidence="1">The sequence shown here is derived from an EMBL/GenBank/DDBJ whole genome shotgun (WGS) entry which is preliminary data.</text>
</comment>
<sequence length="235" mass="26935">MNQKTSKVEKEFYLRCSYLTLSVLFDKEPEKLTKKEYLELIVEGGIGAIPYIGGVVQSLYFGSKNEKRFKRIEKFYKNLNESLENIRDQIPEDVFNLENKDQLIGIFEGINDEVEKSKAQNKIDMYKNLYKNCLLRINSASWDNEEYYLLVLNQLTSIEIQLLACLMSRGNENFTGNISMSGYSQELIDGSLNRLSDFGLLEKTISSIVLGDVGKQNMGYKISHLGIQFINSTLT</sequence>
<dbReference type="EMBL" id="AIVF01000004">
    <property type="protein sequence ID" value="EOG28875.1"/>
    <property type="molecule type" value="Genomic_DNA"/>
</dbReference>
<protein>
    <submittedName>
        <fullName evidence="1">Uncharacterized protein</fullName>
    </submittedName>
</protein>
<evidence type="ECO:0000313" key="1">
    <source>
        <dbReference type="EMBL" id="EOG28875.1"/>
    </source>
</evidence>
<dbReference type="RefSeq" id="WP_010729643.1">
    <property type="nucleotide sequence ID" value="NZ_KB948121.1"/>
</dbReference>
<evidence type="ECO:0000313" key="2">
    <source>
        <dbReference type="Proteomes" id="UP000013834"/>
    </source>
</evidence>
<proteinExistence type="predicted"/>
<name>A0A829F8F1_ENTFC</name>
<organism evidence="1 2">
    <name type="scientific">Enterococcus faecium EnGen0180</name>
    <dbReference type="NCBI Taxonomy" id="1157475"/>
    <lineage>
        <taxon>Bacteria</taxon>
        <taxon>Bacillati</taxon>
        <taxon>Bacillota</taxon>
        <taxon>Bacilli</taxon>
        <taxon>Lactobacillales</taxon>
        <taxon>Enterococcaceae</taxon>
        <taxon>Enterococcus</taxon>
    </lineage>
</organism>
<dbReference type="AlphaFoldDB" id="A0A829F8F1"/>
<gene>
    <name evidence="1" type="ORF">SMG_00780</name>
</gene>
<reference evidence="1 2" key="1">
    <citation type="submission" date="2013-02" db="EMBL/GenBank/DDBJ databases">
        <title>The Genome Sequence of Enterococcus faecium VRE_84.</title>
        <authorList>
            <consortium name="The Broad Institute Genome Sequencing Platform"/>
            <consortium name="The Broad Institute Genome Sequencing Center for Infectious Disease"/>
            <person name="Earl A.M."/>
            <person name="Gilmore M.S."/>
            <person name="Lebreton F."/>
            <person name="Hammerum A.M."/>
            <person name="Jensen L.B."/>
            <person name="Guardabassi L."/>
            <person name="Walker B."/>
            <person name="Young S.K."/>
            <person name="Zeng Q."/>
            <person name="Gargeya S."/>
            <person name="Fitzgerald M."/>
            <person name="Haas B."/>
            <person name="Abouelleil A."/>
            <person name="Alvarado L."/>
            <person name="Arachchi H.M."/>
            <person name="Berlin A.M."/>
            <person name="Chapman S.B."/>
            <person name="Dewar J."/>
            <person name="Goldberg J."/>
            <person name="Griggs A."/>
            <person name="Gujja S."/>
            <person name="Hansen M."/>
            <person name="Howarth C."/>
            <person name="Imamovic A."/>
            <person name="Larimer J."/>
            <person name="McCowan C."/>
            <person name="Murphy C."/>
            <person name="Neiman D."/>
            <person name="Pearson M."/>
            <person name="Priest M."/>
            <person name="Roberts A."/>
            <person name="Saif S."/>
            <person name="Shea T."/>
            <person name="Sisk P."/>
            <person name="Sykes S."/>
            <person name="Wortman J."/>
            <person name="Nusbaum C."/>
            <person name="Birren B."/>
        </authorList>
    </citation>
    <scope>NUCLEOTIDE SEQUENCE [LARGE SCALE GENOMIC DNA]</scope>
    <source>
        <strain evidence="1 2">VRE 84</strain>
    </source>
</reference>